<protein>
    <submittedName>
        <fullName evidence="2">Uncharacterized protein</fullName>
    </submittedName>
</protein>
<organism evidence="2 3">
    <name type="scientific">Streptomyces swartbergensis</name>
    <dbReference type="NCBI Taxonomy" id="487165"/>
    <lineage>
        <taxon>Bacteria</taxon>
        <taxon>Bacillati</taxon>
        <taxon>Actinomycetota</taxon>
        <taxon>Actinomycetes</taxon>
        <taxon>Kitasatosporales</taxon>
        <taxon>Streptomycetaceae</taxon>
        <taxon>Streptomyces</taxon>
    </lineage>
</organism>
<gene>
    <name evidence="2" type="ORF">CA983_08635</name>
</gene>
<dbReference type="Proteomes" id="UP000195105">
    <property type="component" value="Unassembled WGS sequence"/>
</dbReference>
<evidence type="ECO:0000256" key="1">
    <source>
        <dbReference type="SAM" id="MobiDB-lite"/>
    </source>
</evidence>
<proteinExistence type="predicted"/>
<dbReference type="EMBL" id="NGFN01000035">
    <property type="protein sequence ID" value="OUD03614.1"/>
    <property type="molecule type" value="Genomic_DNA"/>
</dbReference>
<reference evidence="2 3" key="1">
    <citation type="submission" date="2017-05" db="EMBL/GenBank/DDBJ databases">
        <title>Biotechnological potential of actinobacteria isolated from South African environments.</title>
        <authorList>
            <person name="Le Roes-Hill M."/>
            <person name="Prins A."/>
            <person name="Durrell K.A."/>
        </authorList>
    </citation>
    <scope>NUCLEOTIDE SEQUENCE [LARGE SCALE GENOMIC DNA]</scope>
    <source>
        <strain evidence="2 3">HMC13</strain>
    </source>
</reference>
<sequence length="95" mass="9860">MHQVREVGQQRVEAEVGHGPPWGQLLGVAVQHGGEQRARIWVIGPGLAGCHGGQPAQQVSAAFRAGTGVGRHEAGEPHPTTQAAIELPTTLYGTG</sequence>
<accession>A0A243S7P2</accession>
<evidence type="ECO:0000313" key="3">
    <source>
        <dbReference type="Proteomes" id="UP000195105"/>
    </source>
</evidence>
<evidence type="ECO:0000313" key="2">
    <source>
        <dbReference type="EMBL" id="OUD03614.1"/>
    </source>
</evidence>
<name>A0A243S7P2_9ACTN</name>
<feature type="region of interest" description="Disordered" evidence="1">
    <location>
        <begin position="1"/>
        <end position="22"/>
    </location>
</feature>
<comment type="caution">
    <text evidence="2">The sequence shown here is derived from an EMBL/GenBank/DDBJ whole genome shotgun (WGS) entry which is preliminary data.</text>
</comment>
<dbReference type="AlphaFoldDB" id="A0A243S7P2"/>
<keyword evidence="3" id="KW-1185">Reference proteome</keyword>